<evidence type="ECO:0000313" key="3">
    <source>
        <dbReference type="Proteomes" id="UP000186456"/>
    </source>
</evidence>
<feature type="region of interest" description="Disordered" evidence="1">
    <location>
        <begin position="19"/>
        <end position="39"/>
    </location>
</feature>
<name>A0A1H0PU45_MICTS</name>
<gene>
    <name evidence="2" type="ORF">SAMN04487788_2017</name>
</gene>
<organism evidence="2 3">
    <name type="scientific">Microbacterium testaceum (strain StLB037)</name>
    <dbReference type="NCBI Taxonomy" id="979556"/>
    <lineage>
        <taxon>Bacteria</taxon>
        <taxon>Bacillati</taxon>
        <taxon>Actinomycetota</taxon>
        <taxon>Actinomycetes</taxon>
        <taxon>Micrococcales</taxon>
        <taxon>Microbacteriaceae</taxon>
        <taxon>Microbacterium</taxon>
    </lineage>
</organism>
<dbReference type="RefSeq" id="WP_056223970.1">
    <property type="nucleotide sequence ID" value="NZ_FNJN01000004.1"/>
</dbReference>
<dbReference type="AlphaFoldDB" id="A0A1H0PU45"/>
<feature type="compositionally biased region" description="Basic and acidic residues" evidence="1">
    <location>
        <begin position="20"/>
        <end position="32"/>
    </location>
</feature>
<proteinExistence type="predicted"/>
<accession>A0A1H0PU45</accession>
<dbReference type="GeneID" id="57144971"/>
<sequence>MTKKMSKLARLRDYLFGPRRTHEQSEAAKESLESTPDLSSYTVERQTFWLGGFGGGGPR</sequence>
<dbReference type="EMBL" id="FNJN01000004">
    <property type="protein sequence ID" value="SDP08687.1"/>
    <property type="molecule type" value="Genomic_DNA"/>
</dbReference>
<reference evidence="2 3" key="1">
    <citation type="submission" date="2016-10" db="EMBL/GenBank/DDBJ databases">
        <authorList>
            <person name="de Groot N.N."/>
        </authorList>
    </citation>
    <scope>NUCLEOTIDE SEQUENCE [LARGE SCALE GENOMIC DNA]</scope>
    <source>
        <strain evidence="2 3">StLB037</strain>
    </source>
</reference>
<dbReference type="Proteomes" id="UP000186456">
    <property type="component" value="Unassembled WGS sequence"/>
</dbReference>
<protein>
    <submittedName>
        <fullName evidence="2">Uncharacterized protein</fullName>
    </submittedName>
</protein>
<evidence type="ECO:0000256" key="1">
    <source>
        <dbReference type="SAM" id="MobiDB-lite"/>
    </source>
</evidence>
<evidence type="ECO:0000313" key="2">
    <source>
        <dbReference type="EMBL" id="SDP08687.1"/>
    </source>
</evidence>